<dbReference type="EMBL" id="JAWDJW010004670">
    <property type="protein sequence ID" value="KAK3072987.1"/>
    <property type="molecule type" value="Genomic_DNA"/>
</dbReference>
<reference evidence="1" key="1">
    <citation type="submission" date="2024-09" db="EMBL/GenBank/DDBJ databases">
        <title>Black Yeasts Isolated from many extreme environments.</title>
        <authorList>
            <person name="Coleine C."/>
            <person name="Stajich J.E."/>
            <person name="Selbmann L."/>
        </authorList>
    </citation>
    <scope>NUCLEOTIDE SEQUENCE</scope>
    <source>
        <strain evidence="1">CCFEE 5737</strain>
    </source>
</reference>
<protein>
    <submittedName>
        <fullName evidence="1">Uncharacterized protein</fullName>
    </submittedName>
</protein>
<gene>
    <name evidence="1" type="ORF">LTS18_014528</name>
</gene>
<keyword evidence="2" id="KW-1185">Reference proteome</keyword>
<name>A0ACC3DGT1_9PEZI</name>
<evidence type="ECO:0000313" key="2">
    <source>
        <dbReference type="Proteomes" id="UP001186974"/>
    </source>
</evidence>
<organism evidence="1 2">
    <name type="scientific">Coniosporium uncinatum</name>
    <dbReference type="NCBI Taxonomy" id="93489"/>
    <lineage>
        <taxon>Eukaryota</taxon>
        <taxon>Fungi</taxon>
        <taxon>Dikarya</taxon>
        <taxon>Ascomycota</taxon>
        <taxon>Pezizomycotina</taxon>
        <taxon>Dothideomycetes</taxon>
        <taxon>Dothideomycetes incertae sedis</taxon>
        <taxon>Coniosporium</taxon>
    </lineage>
</organism>
<proteinExistence type="predicted"/>
<accession>A0ACC3DGT1</accession>
<sequence>MHSGQICMSTERILVHQSIMEPFTEALKSAVDNIFQKSGDAPILVASMGVDKNKQLLQDATSKGAKLVYGDMDAKENSATRMRPIIVGDVKKDMDLYYTESFGPTVTLLSVSSDEEALKIANDTEYGLSGAVFTKDLTRGLSLAKRIESGAIHINSMSVHDEPTLPHGGTKKSGFGRFNANAGLDEFVRTKTITFQGLNL</sequence>
<dbReference type="Proteomes" id="UP001186974">
    <property type="component" value="Unassembled WGS sequence"/>
</dbReference>
<comment type="caution">
    <text evidence="1">The sequence shown here is derived from an EMBL/GenBank/DDBJ whole genome shotgun (WGS) entry which is preliminary data.</text>
</comment>
<evidence type="ECO:0000313" key="1">
    <source>
        <dbReference type="EMBL" id="KAK3072987.1"/>
    </source>
</evidence>